<dbReference type="EC" id="5.6.2.4" evidence="7"/>
<accession>C4XM66</accession>
<dbReference type="Pfam" id="PF04480">
    <property type="entry name" value="DUF559"/>
    <property type="match status" value="1"/>
</dbReference>
<dbReference type="CDD" id="cd17920">
    <property type="entry name" value="DEXHc_RecQ"/>
    <property type="match status" value="1"/>
</dbReference>
<dbReference type="AlphaFoldDB" id="C4XM66"/>
<keyword evidence="11" id="KW-1185">Reference proteome</keyword>
<dbReference type="InterPro" id="IPR027417">
    <property type="entry name" value="P-loop_NTPase"/>
</dbReference>
<dbReference type="GO" id="GO:0006281">
    <property type="term" value="P:DNA repair"/>
    <property type="evidence" value="ECO:0007669"/>
    <property type="project" value="TreeGrafter"/>
</dbReference>
<organism evidence="10 11">
    <name type="scientific">Solidesulfovibrio magneticus (strain ATCC 700980 / DSM 13731 / RS-1)</name>
    <name type="common">Desulfovibrio magneticus</name>
    <dbReference type="NCBI Taxonomy" id="573370"/>
    <lineage>
        <taxon>Bacteria</taxon>
        <taxon>Pseudomonadati</taxon>
        <taxon>Thermodesulfobacteriota</taxon>
        <taxon>Desulfovibrionia</taxon>
        <taxon>Desulfovibrionales</taxon>
        <taxon>Desulfovibrionaceae</taxon>
        <taxon>Solidesulfovibrio</taxon>
    </lineage>
</organism>
<evidence type="ECO:0000256" key="7">
    <source>
        <dbReference type="ARBA" id="ARBA00034808"/>
    </source>
</evidence>
<dbReference type="Proteomes" id="UP000009071">
    <property type="component" value="Chromosome"/>
</dbReference>
<dbReference type="GO" id="GO:0003677">
    <property type="term" value="F:DNA binding"/>
    <property type="evidence" value="ECO:0007669"/>
    <property type="project" value="UniProtKB-KW"/>
</dbReference>
<dbReference type="InterPro" id="IPR014001">
    <property type="entry name" value="Helicase_ATP-bd"/>
</dbReference>
<feature type="domain" description="Helicase C-terminal" evidence="9">
    <location>
        <begin position="656"/>
        <end position="861"/>
    </location>
</feature>
<protein>
    <recommendedName>
        <fullName evidence="7">DNA 3'-5' helicase</fullName>
        <ecNumber evidence="7">5.6.2.4</ecNumber>
    </recommendedName>
</protein>
<dbReference type="PANTHER" id="PTHR13710">
    <property type="entry name" value="DNA HELICASE RECQ FAMILY MEMBER"/>
    <property type="match status" value="1"/>
</dbReference>
<evidence type="ECO:0000256" key="4">
    <source>
        <dbReference type="ARBA" id="ARBA00023125"/>
    </source>
</evidence>
<dbReference type="InterPro" id="IPR007569">
    <property type="entry name" value="DUF559"/>
</dbReference>
<dbReference type="SUPFAM" id="SSF52540">
    <property type="entry name" value="P-loop containing nucleoside triphosphate hydrolases"/>
    <property type="match status" value="1"/>
</dbReference>
<dbReference type="GO" id="GO:0043138">
    <property type="term" value="F:3'-5' DNA helicase activity"/>
    <property type="evidence" value="ECO:0007669"/>
    <property type="project" value="UniProtKB-EC"/>
</dbReference>
<dbReference type="InterPro" id="IPR011545">
    <property type="entry name" value="DEAD/DEAH_box_helicase_dom"/>
</dbReference>
<feature type="domain" description="Helicase ATP-binding" evidence="8">
    <location>
        <begin position="449"/>
        <end position="628"/>
    </location>
</feature>
<dbReference type="KEGG" id="dma:DMR_37030"/>
<dbReference type="Gene3D" id="3.40.50.300">
    <property type="entry name" value="P-loop containing nucleotide triphosphate hydrolases"/>
    <property type="match status" value="2"/>
</dbReference>
<evidence type="ECO:0000259" key="8">
    <source>
        <dbReference type="PROSITE" id="PS51192"/>
    </source>
</evidence>
<dbReference type="Pfam" id="PF00270">
    <property type="entry name" value="DEAD"/>
    <property type="match status" value="1"/>
</dbReference>
<dbReference type="eggNOG" id="COG0514">
    <property type="taxonomic scope" value="Bacteria"/>
</dbReference>
<evidence type="ECO:0000256" key="3">
    <source>
        <dbReference type="ARBA" id="ARBA00022840"/>
    </source>
</evidence>
<evidence type="ECO:0000256" key="5">
    <source>
        <dbReference type="ARBA" id="ARBA00023235"/>
    </source>
</evidence>
<comment type="catalytic activity">
    <reaction evidence="6">
        <text>Couples ATP hydrolysis with the unwinding of duplex DNA by translocating in the 3'-5' direction.</text>
        <dbReference type="EC" id="5.6.2.4"/>
    </reaction>
</comment>
<dbReference type="GO" id="GO:0006310">
    <property type="term" value="P:DNA recombination"/>
    <property type="evidence" value="ECO:0007669"/>
    <property type="project" value="TreeGrafter"/>
</dbReference>
<dbReference type="GO" id="GO:0009378">
    <property type="term" value="F:four-way junction helicase activity"/>
    <property type="evidence" value="ECO:0007669"/>
    <property type="project" value="TreeGrafter"/>
</dbReference>
<evidence type="ECO:0000256" key="1">
    <source>
        <dbReference type="ARBA" id="ARBA00005446"/>
    </source>
</evidence>
<dbReference type="PROSITE" id="PS51192">
    <property type="entry name" value="HELICASE_ATP_BIND_1"/>
    <property type="match status" value="1"/>
</dbReference>
<dbReference type="GO" id="GO:0005737">
    <property type="term" value="C:cytoplasm"/>
    <property type="evidence" value="ECO:0007669"/>
    <property type="project" value="TreeGrafter"/>
</dbReference>
<comment type="similarity">
    <text evidence="1">Belongs to the helicase family. RecQ subfamily.</text>
</comment>
<evidence type="ECO:0000313" key="10">
    <source>
        <dbReference type="EMBL" id="BAH77194.1"/>
    </source>
</evidence>
<name>C4XM66_SOLM1</name>
<evidence type="ECO:0000259" key="9">
    <source>
        <dbReference type="PROSITE" id="PS51194"/>
    </source>
</evidence>
<keyword evidence="3" id="KW-0067">ATP-binding</keyword>
<dbReference type="HOGENOM" id="CLU_267833_0_0_7"/>
<dbReference type="EMBL" id="AP010904">
    <property type="protein sequence ID" value="BAH77194.1"/>
    <property type="molecule type" value="Genomic_DNA"/>
</dbReference>
<proteinExistence type="inferred from homology"/>
<dbReference type="Pfam" id="PF00271">
    <property type="entry name" value="Helicase_C"/>
    <property type="match status" value="1"/>
</dbReference>
<keyword evidence="2" id="KW-0547">Nucleotide-binding</keyword>
<dbReference type="GO" id="GO:0005694">
    <property type="term" value="C:chromosome"/>
    <property type="evidence" value="ECO:0007669"/>
    <property type="project" value="TreeGrafter"/>
</dbReference>
<evidence type="ECO:0000256" key="2">
    <source>
        <dbReference type="ARBA" id="ARBA00022741"/>
    </source>
</evidence>
<dbReference type="GO" id="GO:0005524">
    <property type="term" value="F:ATP binding"/>
    <property type="evidence" value="ECO:0007669"/>
    <property type="project" value="UniProtKB-KW"/>
</dbReference>
<dbReference type="Gene3D" id="3.40.960.10">
    <property type="entry name" value="VSR Endonuclease"/>
    <property type="match status" value="1"/>
</dbReference>
<sequence length="1229" mass="140896">MTSPVFTISTMSSMPMFLHDDLHWNGVFCPATRYCSDNNYEDLIRMSGSHKWAIIDKCGRKYEINDKHQKIISIAKGILERGNWTLPSWNLEKKISAFFHKKMGWTIKYDKNEPGRLKLIANAGTASRDIRSALVSASFPIELSDREIKTKSKRLVEYVDSPAEASFYLKVLQPVLGYPLLDYLQFQLPMEMLNQGDDFSGQRVDFVLFTGRGLRLVIEIDGIQHQDESQSILDNKRDLALEKAGWNVWRVKTHELSEIERLKSTLKRHLVKDKNTYHWGVDEKLEKPRSKDVMSCVWGATVSARIQFLLLEALGLGLLPWEEPWNVCVIEKETSVATIAIDDFRNWFSRIRFLFGETPVSQIKIHQKNRIKACDYVIDVSVADPYSKIVQSNVNIGWSRASNYPANNQSRVFLGRVLAPTEPSDGLIKSFVQDFFRIKRPRTEQCKIIARILLGHDVIGLLPTGGGKSLTYQLCGLLMGGLTIYVSPLKSLLQDQRERLCDFGIDLVAEISSSLNYIQKEKASLLLKLGCVRFLLIAPERFLKEDFRNDLSIYRTMYGEVNQIVVDECHCVSEWGHEFRPAYLCLSRIAKERTTRFGISSPLVALTGTASPVVLSDIQRELGILGADAVIKPVKMDRPEIALECIQVAQDHKTGVLKRIIHECVRNKDHGNRDGVLIFCRYITSRDGVLAVSSELLSILLEDDVRFYCGESPSWKHLAAFKLKKKAAALKDKEIVAAIPSWASENSCETPSSNYDWDKVKIKSQRDFISGKKNNYRFLVATKAFGMGIDKPSIRKVIHYTTPESPEAYYQEVGRAGRDGRQSEAILLFSDEDGEIANKILDPTTSLKDAKNLYDNYKKNNPFGGGDFVKTFYFHNNSFAGIEDDIDCTESVLSEVRRMLESNRPVILTYDTSIDSNSLSEAKQYCSRQEHSIEYSLIRLINLGIVCDYTKDYKCNTFKIIVNSQWNEIRNDFFLLSEYMQSQCIAYRKKYKSYSSEEEKNRFVSCDNVHGIERQSIIYLINFIYDHIEKKRRQASRQMLECAREGVDNPRRFRDKIIEYLQASAKYDNKLLELVRNNDIFSWANLLETTDGDFDELKELSGACLRFLEDYSDHPGVLTLSSLTRMSPSDNELSRSKEEFAAALHYLSNLIGTDQAKKNGYMALSFSKKYNDSTYGTFEKIFSQWLIKNSFEEEAVQYFFHLDTVRKLFMAHVLKRVNNLIPNLDWPDQ</sequence>
<dbReference type="RefSeq" id="WP_015862336.1">
    <property type="nucleotide sequence ID" value="NC_012796.1"/>
</dbReference>
<dbReference type="PROSITE" id="PS51194">
    <property type="entry name" value="HELICASE_CTER"/>
    <property type="match status" value="1"/>
</dbReference>
<gene>
    <name evidence="10" type="ordered locus">DMR_37030</name>
</gene>
<dbReference type="PANTHER" id="PTHR13710:SF105">
    <property type="entry name" value="ATP-DEPENDENT DNA HELICASE Q1"/>
    <property type="match status" value="1"/>
</dbReference>
<dbReference type="SMART" id="SM00490">
    <property type="entry name" value="HELICc"/>
    <property type="match status" value="1"/>
</dbReference>
<dbReference type="OrthoDB" id="9760034at2"/>
<evidence type="ECO:0000256" key="6">
    <source>
        <dbReference type="ARBA" id="ARBA00034617"/>
    </source>
</evidence>
<dbReference type="InterPro" id="IPR001650">
    <property type="entry name" value="Helicase_C-like"/>
</dbReference>
<dbReference type="SMART" id="SM00487">
    <property type="entry name" value="DEXDc"/>
    <property type="match status" value="1"/>
</dbReference>
<keyword evidence="4" id="KW-0238">DNA-binding</keyword>
<reference evidence="10 11" key="1">
    <citation type="journal article" date="2009" name="Genome Res.">
        <title>Whole genome sequence of Desulfovibrio magneticus strain RS-1 revealed common gene clusters in magnetotactic bacteria.</title>
        <authorList>
            <person name="Nakazawa H."/>
            <person name="Arakaki A."/>
            <person name="Narita-Yamada S."/>
            <person name="Yashiro I."/>
            <person name="Jinno K."/>
            <person name="Aoki N."/>
            <person name="Tsuruyama A."/>
            <person name="Okamura Y."/>
            <person name="Tanikawa S."/>
            <person name="Fujita N."/>
            <person name="Takeyama H."/>
            <person name="Matsunaga T."/>
        </authorList>
    </citation>
    <scope>NUCLEOTIDE SEQUENCE [LARGE SCALE GENOMIC DNA]</scope>
    <source>
        <strain evidence="11">ATCC 700980 / DSM 13731 / RS-1</strain>
    </source>
</reference>
<dbReference type="STRING" id="573370.DMR_37030"/>
<evidence type="ECO:0000313" key="11">
    <source>
        <dbReference type="Proteomes" id="UP000009071"/>
    </source>
</evidence>
<keyword evidence="5" id="KW-0413">Isomerase</keyword>